<protein>
    <recommendedName>
        <fullName evidence="2">Endonuclease/exonuclease/phosphatase domain-containing protein</fullName>
    </recommendedName>
</protein>
<gene>
    <name evidence="3" type="ORF">GCM10022204_37900</name>
</gene>
<dbReference type="InterPro" id="IPR036691">
    <property type="entry name" value="Endo/exonu/phosph_ase_sf"/>
</dbReference>
<evidence type="ECO:0000256" key="1">
    <source>
        <dbReference type="SAM" id="Phobius"/>
    </source>
</evidence>
<dbReference type="SUPFAM" id="SSF56219">
    <property type="entry name" value="DNase I-like"/>
    <property type="match status" value="1"/>
</dbReference>
<evidence type="ECO:0000313" key="4">
    <source>
        <dbReference type="Proteomes" id="UP001500051"/>
    </source>
</evidence>
<sequence length="331" mass="34310">MVGARAVAARWCATFGGAALVVGAGCTLARRIDVVPGIARDTWAMVTSFVDFALLAYGVALVALLASVLLSRGGPVRLAAIGLTVALTVLHGSWLLPDVVADRDPVAGPERVTVLSQNLLFGAADPSSLRSAAGGADVVVLVEITRSAADGLVASGFEEDFPYASGGPLPEGGPSGTRIYSRYPLTAGERLDPAGGAQNWLTTVTVPGLGPISVAAVHPRRPRLGGQDWWPAQLQVLEHVPTTRTVVAGDFNAVDSHPSLRQYAARGFRDADDLVGAGWRPTFPAEGALPPLIAIDHLLVSADLTVTDFSRVRVSRTDHLGVLAAVGLRAG</sequence>
<dbReference type="EMBL" id="BAAAYX010000020">
    <property type="protein sequence ID" value="GAA3715024.1"/>
    <property type="molecule type" value="Genomic_DNA"/>
</dbReference>
<dbReference type="PROSITE" id="PS51257">
    <property type="entry name" value="PROKAR_LIPOPROTEIN"/>
    <property type="match status" value="1"/>
</dbReference>
<dbReference type="Gene3D" id="3.60.10.10">
    <property type="entry name" value="Endonuclease/exonuclease/phosphatase"/>
    <property type="match status" value="1"/>
</dbReference>
<evidence type="ECO:0000259" key="2">
    <source>
        <dbReference type="Pfam" id="PF03372"/>
    </source>
</evidence>
<organism evidence="3 4">
    <name type="scientific">Microlunatus aurantiacus</name>
    <dbReference type="NCBI Taxonomy" id="446786"/>
    <lineage>
        <taxon>Bacteria</taxon>
        <taxon>Bacillati</taxon>
        <taxon>Actinomycetota</taxon>
        <taxon>Actinomycetes</taxon>
        <taxon>Propionibacteriales</taxon>
        <taxon>Propionibacteriaceae</taxon>
        <taxon>Microlunatus</taxon>
    </lineage>
</organism>
<name>A0ABP7E6L8_9ACTN</name>
<dbReference type="Proteomes" id="UP001500051">
    <property type="component" value="Unassembled WGS sequence"/>
</dbReference>
<dbReference type="Pfam" id="PF03372">
    <property type="entry name" value="Exo_endo_phos"/>
    <property type="match status" value="1"/>
</dbReference>
<accession>A0ABP7E6L8</accession>
<comment type="caution">
    <text evidence="3">The sequence shown here is derived from an EMBL/GenBank/DDBJ whole genome shotgun (WGS) entry which is preliminary data.</text>
</comment>
<keyword evidence="4" id="KW-1185">Reference proteome</keyword>
<feature type="domain" description="Endonuclease/exonuclease/phosphatase" evidence="2">
    <location>
        <begin position="116"/>
        <end position="319"/>
    </location>
</feature>
<reference evidence="4" key="1">
    <citation type="journal article" date="2019" name="Int. J. Syst. Evol. Microbiol.">
        <title>The Global Catalogue of Microorganisms (GCM) 10K type strain sequencing project: providing services to taxonomists for standard genome sequencing and annotation.</title>
        <authorList>
            <consortium name="The Broad Institute Genomics Platform"/>
            <consortium name="The Broad Institute Genome Sequencing Center for Infectious Disease"/>
            <person name="Wu L."/>
            <person name="Ma J."/>
        </authorList>
    </citation>
    <scope>NUCLEOTIDE SEQUENCE [LARGE SCALE GENOMIC DNA]</scope>
    <source>
        <strain evidence="4">JCM 16548</strain>
    </source>
</reference>
<feature type="transmembrane region" description="Helical" evidence="1">
    <location>
        <begin position="78"/>
        <end position="96"/>
    </location>
</feature>
<feature type="transmembrane region" description="Helical" evidence="1">
    <location>
        <begin position="53"/>
        <end position="71"/>
    </location>
</feature>
<keyword evidence="1" id="KW-0812">Transmembrane</keyword>
<dbReference type="InterPro" id="IPR005135">
    <property type="entry name" value="Endo/exonuclease/phosphatase"/>
</dbReference>
<keyword evidence="1" id="KW-1133">Transmembrane helix</keyword>
<evidence type="ECO:0000313" key="3">
    <source>
        <dbReference type="EMBL" id="GAA3715024.1"/>
    </source>
</evidence>
<proteinExistence type="predicted"/>
<keyword evidence="1" id="KW-0472">Membrane</keyword>